<dbReference type="RefSeq" id="WP_131307027.1">
    <property type="nucleotide sequence ID" value="NZ_SJFN01000006.1"/>
</dbReference>
<accession>A0A4Q9VWQ9</accession>
<comment type="caution">
    <text evidence="4">The sequence shown here is derived from an EMBL/GenBank/DDBJ whole genome shotgun (WGS) entry which is preliminary data.</text>
</comment>
<comment type="similarity">
    <text evidence="1">Belongs to the CBP3 family.</text>
</comment>
<dbReference type="OrthoDB" id="7158889at2"/>
<evidence type="ECO:0000313" key="4">
    <source>
        <dbReference type="EMBL" id="TBW39714.1"/>
    </source>
</evidence>
<dbReference type="PANTHER" id="PTHR12184">
    <property type="entry name" value="UBIQUINOL-CYTOCHROME C REDUCTASE COMPLEX ASSEMBLY FACTOR 1 FAMILY MEMBER"/>
    <property type="match status" value="1"/>
</dbReference>
<sequence>MIFGLFGHRFSDATLALYRAIVTEARHPEFYLHYGVPDTVTARFDMIVLHIAVVLHRLRAEAEAPVEAGARRDRPDPAARGQELVDLFFQEMDRALREMGVGDTSIPKKMKKLAAAWNGRTQVYDKALEAADADELAAAIARNVLAEASDPAVGAAALARHVLAASAALADRPVADVLDGRIVWPDPALSSPRITT</sequence>
<dbReference type="Pfam" id="PF03981">
    <property type="entry name" value="Ubiq_cyt_C_chap"/>
    <property type="match status" value="1"/>
</dbReference>
<evidence type="ECO:0000256" key="2">
    <source>
        <dbReference type="ARBA" id="ARBA00006436"/>
    </source>
</evidence>
<dbReference type="InterPro" id="IPR007129">
    <property type="entry name" value="Ubiqinol_cyt_c_chaperone_CPB3"/>
</dbReference>
<dbReference type="PIRSF" id="PIRSF032079">
    <property type="entry name" value="UCP032079"/>
    <property type="match status" value="1"/>
</dbReference>
<comment type="similarity">
    <text evidence="2">Belongs to the UPF0174 family.</text>
</comment>
<evidence type="ECO:0000259" key="3">
    <source>
        <dbReference type="Pfam" id="PF03981"/>
    </source>
</evidence>
<dbReference type="Proteomes" id="UP000292781">
    <property type="component" value="Unassembled WGS sequence"/>
</dbReference>
<protein>
    <submittedName>
        <fullName evidence="4">Ubiquinol-cytochrome C chaperone</fullName>
    </submittedName>
</protein>
<dbReference type="InterPro" id="IPR014569">
    <property type="entry name" value="Ubq_cyt-c_CBP3-rel"/>
</dbReference>
<keyword evidence="5" id="KW-1185">Reference proteome</keyword>
<dbReference type="InterPro" id="IPR021150">
    <property type="entry name" value="Ubiq_cyt_c_chap"/>
</dbReference>
<dbReference type="EMBL" id="SJFN01000006">
    <property type="protein sequence ID" value="TBW39714.1"/>
    <property type="molecule type" value="Genomic_DNA"/>
</dbReference>
<dbReference type="AlphaFoldDB" id="A0A4Q9VWQ9"/>
<organism evidence="4 5">
    <name type="scientific">Siculibacillus lacustris</name>
    <dbReference type="NCBI Taxonomy" id="1549641"/>
    <lineage>
        <taxon>Bacteria</taxon>
        <taxon>Pseudomonadati</taxon>
        <taxon>Pseudomonadota</taxon>
        <taxon>Alphaproteobacteria</taxon>
        <taxon>Hyphomicrobiales</taxon>
        <taxon>Ancalomicrobiaceae</taxon>
        <taxon>Siculibacillus</taxon>
    </lineage>
</organism>
<dbReference type="PANTHER" id="PTHR12184:SF1">
    <property type="entry name" value="UBIQUINOL-CYTOCHROME-C REDUCTASE COMPLEX ASSEMBLY FACTOR 1"/>
    <property type="match status" value="1"/>
</dbReference>
<gene>
    <name evidence="4" type="ORF">EYW49_05500</name>
</gene>
<feature type="domain" description="Ubiquinol-cytochrome c chaperone" evidence="3">
    <location>
        <begin position="33"/>
        <end position="184"/>
    </location>
</feature>
<proteinExistence type="inferred from homology"/>
<evidence type="ECO:0000313" key="5">
    <source>
        <dbReference type="Proteomes" id="UP000292781"/>
    </source>
</evidence>
<evidence type="ECO:0000256" key="1">
    <source>
        <dbReference type="ARBA" id="ARBA00006407"/>
    </source>
</evidence>
<name>A0A4Q9VWQ9_9HYPH</name>
<reference evidence="4 5" key="1">
    <citation type="submission" date="2019-02" db="EMBL/GenBank/DDBJ databases">
        <title>Siculibacillus lacustris gen. nov., sp. nov., a new rosette-forming bacterium isolated from a freshwater crater lake (Lake St. Ana, Romania).</title>
        <authorList>
            <person name="Felfoldi T."/>
            <person name="Marton Z."/>
            <person name="Szabo A."/>
            <person name="Mentes A."/>
            <person name="Boka K."/>
            <person name="Marialigeti K."/>
            <person name="Mathe I."/>
            <person name="Koncz M."/>
            <person name="Schumann P."/>
            <person name="Toth E."/>
        </authorList>
    </citation>
    <scope>NUCLEOTIDE SEQUENCE [LARGE SCALE GENOMIC DNA]</scope>
    <source>
        <strain evidence="4 5">SA-279</strain>
    </source>
</reference>